<name>A0ABX8DG64_9GAMM</name>
<keyword evidence="1" id="KW-0472">Membrane</keyword>
<sequence>MEYVYFAYGTIYLSAVIIYFFLLKKISAFTIFIFMAVSYSFAPIVFDNLGFVYYDRVVSTYKVYNIGDIYVATIFISISYVILIFFDFLFINSFEKLKIKFSLAKKVNNRTASNAFIFTTLSLMLLFFVMSMFGIKIFGINNFFHGYSDSSLAHSELMKASPGWSLYTNGAMFFYMMASMFFLCVDKNHIKKLVFILVLIFAAMNIYGGARLITVAGILAIYFSINGLVIKLSTKTIIYCSLFVLVFLAVGIIRSGNVGSSVGLLYSLLEFPFVGFGLYNIISVKPIFDTNVMYFFQDLVTFSLPAYLVDKSNVNRYQIVQQYFPDTFWISPIGGNFFITDMYLYFGVLFPFFMFMFLFLFYIFVKFIEKLKVSNFSILTYSFLIWCFTYGLFG</sequence>
<dbReference type="RefSeq" id="WP_213682288.1">
    <property type="nucleotide sequence ID" value="NZ_CP074572.1"/>
</dbReference>
<gene>
    <name evidence="2" type="ORF">KHX94_02835</name>
</gene>
<keyword evidence="1" id="KW-0812">Transmembrane</keyword>
<feature type="transmembrane region" description="Helical" evidence="1">
    <location>
        <begin position="6"/>
        <end position="22"/>
    </location>
</feature>
<dbReference type="Proteomes" id="UP000676428">
    <property type="component" value="Chromosome"/>
</dbReference>
<keyword evidence="1" id="KW-1133">Transmembrane helix</keyword>
<feature type="transmembrane region" description="Helical" evidence="1">
    <location>
        <begin position="342"/>
        <end position="364"/>
    </location>
</feature>
<dbReference type="EMBL" id="CP074572">
    <property type="protein sequence ID" value="QVK23670.1"/>
    <property type="molecule type" value="Genomic_DNA"/>
</dbReference>
<reference evidence="2 3" key="1">
    <citation type="journal article" date="2012" name="Int. J. Syst. Evol. Microbiol.">
        <title>Shewanella dokdonensis sp. nov., isolated from seawater.</title>
        <authorList>
            <person name="Sung H.R."/>
            <person name="Yoon J.H."/>
            <person name="Ghim S.Y."/>
        </authorList>
    </citation>
    <scope>NUCLEOTIDE SEQUENCE [LARGE SCALE GENOMIC DNA]</scope>
    <source>
        <strain evidence="2 3">DSM 23626</strain>
    </source>
</reference>
<keyword evidence="3" id="KW-1185">Reference proteome</keyword>
<feature type="transmembrane region" description="Helical" evidence="1">
    <location>
        <begin position="195"/>
        <end position="224"/>
    </location>
</feature>
<feature type="transmembrane region" description="Helical" evidence="1">
    <location>
        <begin position="164"/>
        <end position="183"/>
    </location>
</feature>
<evidence type="ECO:0000313" key="2">
    <source>
        <dbReference type="EMBL" id="QVK23670.1"/>
    </source>
</evidence>
<feature type="transmembrane region" description="Helical" evidence="1">
    <location>
        <begin position="265"/>
        <end position="282"/>
    </location>
</feature>
<feature type="transmembrane region" description="Helical" evidence="1">
    <location>
        <begin position="115"/>
        <end position="144"/>
    </location>
</feature>
<feature type="transmembrane region" description="Helical" evidence="1">
    <location>
        <begin position="236"/>
        <end position="253"/>
    </location>
</feature>
<feature type="transmembrane region" description="Helical" evidence="1">
    <location>
        <begin position="69"/>
        <end position="94"/>
    </location>
</feature>
<feature type="transmembrane region" description="Helical" evidence="1">
    <location>
        <begin position="29"/>
        <end position="49"/>
    </location>
</feature>
<proteinExistence type="predicted"/>
<organism evidence="2 3">
    <name type="scientific">Shewanella dokdonensis</name>
    <dbReference type="NCBI Taxonomy" id="712036"/>
    <lineage>
        <taxon>Bacteria</taxon>
        <taxon>Pseudomonadati</taxon>
        <taxon>Pseudomonadota</taxon>
        <taxon>Gammaproteobacteria</taxon>
        <taxon>Alteromonadales</taxon>
        <taxon>Shewanellaceae</taxon>
        <taxon>Shewanella</taxon>
    </lineage>
</organism>
<evidence type="ECO:0000256" key="1">
    <source>
        <dbReference type="SAM" id="Phobius"/>
    </source>
</evidence>
<evidence type="ECO:0000313" key="3">
    <source>
        <dbReference type="Proteomes" id="UP000676428"/>
    </source>
</evidence>
<accession>A0ABX8DG64</accession>
<protein>
    <submittedName>
        <fullName evidence="2">Oligosaccharide repeat unit polymerase</fullName>
    </submittedName>
</protein>
<feature type="transmembrane region" description="Helical" evidence="1">
    <location>
        <begin position="376"/>
        <end position="393"/>
    </location>
</feature>